<keyword evidence="5" id="KW-0460">Magnesium</keyword>
<dbReference type="PANTHER" id="PTHR43281">
    <property type="entry name" value="FARNESYL DIPHOSPHATE SYNTHASE"/>
    <property type="match status" value="1"/>
</dbReference>
<evidence type="ECO:0000313" key="9">
    <source>
        <dbReference type="EMBL" id="TWT59235.1"/>
    </source>
</evidence>
<protein>
    <submittedName>
        <fullName evidence="9">Farnesyl diphosphate synthase</fullName>
        <ecNumber evidence="9">2.5.1.10</ecNumber>
    </submittedName>
</protein>
<dbReference type="SUPFAM" id="SSF48576">
    <property type="entry name" value="Terpenoid synthases"/>
    <property type="match status" value="1"/>
</dbReference>
<dbReference type="CDD" id="cd00685">
    <property type="entry name" value="Trans_IPPS_HT"/>
    <property type="match status" value="1"/>
</dbReference>
<evidence type="ECO:0000256" key="5">
    <source>
        <dbReference type="ARBA" id="ARBA00022842"/>
    </source>
</evidence>
<dbReference type="Gene3D" id="1.10.600.10">
    <property type="entry name" value="Farnesyl Diphosphate Synthase"/>
    <property type="match status" value="1"/>
</dbReference>
<dbReference type="SFLD" id="SFLDG01017">
    <property type="entry name" value="Polyprenyl_Transferase_Like"/>
    <property type="match status" value="1"/>
</dbReference>
<dbReference type="PROSITE" id="PS00723">
    <property type="entry name" value="POLYPRENYL_SYNTHASE_1"/>
    <property type="match status" value="1"/>
</dbReference>
<evidence type="ECO:0000313" key="10">
    <source>
        <dbReference type="Proteomes" id="UP000318053"/>
    </source>
</evidence>
<organism evidence="9 10">
    <name type="scientific">Allorhodopirellula solitaria</name>
    <dbReference type="NCBI Taxonomy" id="2527987"/>
    <lineage>
        <taxon>Bacteria</taxon>
        <taxon>Pseudomonadati</taxon>
        <taxon>Planctomycetota</taxon>
        <taxon>Planctomycetia</taxon>
        <taxon>Pirellulales</taxon>
        <taxon>Pirellulaceae</taxon>
        <taxon>Allorhodopirellula</taxon>
    </lineage>
</organism>
<feature type="region of interest" description="Disordered" evidence="8">
    <location>
        <begin position="262"/>
        <end position="281"/>
    </location>
</feature>
<evidence type="ECO:0000256" key="3">
    <source>
        <dbReference type="ARBA" id="ARBA00022679"/>
    </source>
</evidence>
<dbReference type="Proteomes" id="UP000318053">
    <property type="component" value="Unassembled WGS sequence"/>
</dbReference>
<dbReference type="GO" id="GO:0046872">
    <property type="term" value="F:metal ion binding"/>
    <property type="evidence" value="ECO:0007669"/>
    <property type="project" value="UniProtKB-KW"/>
</dbReference>
<dbReference type="NCBIfam" id="NF045485">
    <property type="entry name" value="FPPsyn"/>
    <property type="match status" value="1"/>
</dbReference>
<dbReference type="InterPro" id="IPR053378">
    <property type="entry name" value="Prenyl_diphosphate_synthase"/>
</dbReference>
<reference evidence="9 10" key="1">
    <citation type="submission" date="2019-02" db="EMBL/GenBank/DDBJ databases">
        <title>Deep-cultivation of Planctomycetes and their phenomic and genomic characterization uncovers novel biology.</title>
        <authorList>
            <person name="Wiegand S."/>
            <person name="Jogler M."/>
            <person name="Boedeker C."/>
            <person name="Pinto D."/>
            <person name="Vollmers J."/>
            <person name="Rivas-Marin E."/>
            <person name="Kohn T."/>
            <person name="Peeters S.H."/>
            <person name="Heuer A."/>
            <person name="Rast P."/>
            <person name="Oberbeckmann S."/>
            <person name="Bunk B."/>
            <person name="Jeske O."/>
            <person name="Meyerdierks A."/>
            <person name="Storesund J.E."/>
            <person name="Kallscheuer N."/>
            <person name="Luecker S."/>
            <person name="Lage O.M."/>
            <person name="Pohl T."/>
            <person name="Merkel B.J."/>
            <person name="Hornburger P."/>
            <person name="Mueller R.-W."/>
            <person name="Bruemmer F."/>
            <person name="Labrenz M."/>
            <person name="Spormann A.M."/>
            <person name="Op Den Camp H."/>
            <person name="Overmann J."/>
            <person name="Amann R."/>
            <person name="Jetten M.S.M."/>
            <person name="Mascher T."/>
            <person name="Medema M.H."/>
            <person name="Devos D.P."/>
            <person name="Kaster A.-K."/>
            <person name="Ovreas L."/>
            <person name="Rohde M."/>
            <person name="Galperin M.Y."/>
            <person name="Jogler C."/>
        </authorList>
    </citation>
    <scope>NUCLEOTIDE SEQUENCE [LARGE SCALE GENOMIC DNA]</scope>
    <source>
        <strain evidence="9 10">CA85</strain>
    </source>
</reference>
<dbReference type="Pfam" id="PF00348">
    <property type="entry name" value="polyprenyl_synt"/>
    <property type="match status" value="1"/>
</dbReference>
<dbReference type="GO" id="GO:0005737">
    <property type="term" value="C:cytoplasm"/>
    <property type="evidence" value="ECO:0007669"/>
    <property type="project" value="UniProtKB-ARBA"/>
</dbReference>
<dbReference type="AlphaFoldDB" id="A0A5C5XAM4"/>
<name>A0A5C5XAM4_9BACT</name>
<comment type="similarity">
    <text evidence="2 7">Belongs to the FPP/GGPP synthase family.</text>
</comment>
<feature type="compositionally biased region" description="Polar residues" evidence="8">
    <location>
        <begin position="262"/>
        <end position="272"/>
    </location>
</feature>
<dbReference type="InterPro" id="IPR000092">
    <property type="entry name" value="Polyprenyl_synt"/>
</dbReference>
<keyword evidence="10" id="KW-1185">Reference proteome</keyword>
<evidence type="ECO:0000256" key="2">
    <source>
        <dbReference type="ARBA" id="ARBA00006706"/>
    </source>
</evidence>
<dbReference type="PROSITE" id="PS00444">
    <property type="entry name" value="POLYPRENYL_SYNTHASE_2"/>
    <property type="match status" value="1"/>
</dbReference>
<comment type="caution">
    <text evidence="9">The sequence shown here is derived from an EMBL/GenBank/DDBJ whole genome shotgun (WGS) entry which is preliminary data.</text>
</comment>
<evidence type="ECO:0000256" key="6">
    <source>
        <dbReference type="ARBA" id="ARBA00023229"/>
    </source>
</evidence>
<sequence length="330" mass="34975">MSGIAEILQPYRDAIEPALDEATQFGQGCPDRLKQAIRYALLAPGKRLRPALVMMSAEACGGAISDALVPAVAVEMIHAYSLIHDDLPAMDDDDLRRGRPTTHIEFGQATAILAGDALQAAAMAHLYTHTPDRARAARMMGELAMAAGPAGLVGGQEDDLAAESLQIADFASPLAARLHLESIHRRKTGDLFIACAKLGGIAAGGSDAQIEALVGFATAFGLAFQITDDVLDYTASDEQLGKRTGKDSGRGKFTFPDLMAAENSSESQLKSNQAITQATDATATQQHAGIELARRHAEAMISAAQQSLELFGDRSVRLSQTADYLLERTS</sequence>
<dbReference type="InterPro" id="IPR033749">
    <property type="entry name" value="Polyprenyl_synt_CS"/>
</dbReference>
<dbReference type="FunFam" id="1.10.600.10:FF:000001">
    <property type="entry name" value="Geranylgeranyl diphosphate synthase"/>
    <property type="match status" value="1"/>
</dbReference>
<comment type="cofactor">
    <cofactor evidence="1">
        <name>Mg(2+)</name>
        <dbReference type="ChEBI" id="CHEBI:18420"/>
    </cofactor>
</comment>
<keyword evidence="4" id="KW-0479">Metal-binding</keyword>
<dbReference type="GO" id="GO:0016114">
    <property type="term" value="P:terpenoid biosynthetic process"/>
    <property type="evidence" value="ECO:0007669"/>
    <property type="project" value="UniProtKB-ARBA"/>
</dbReference>
<dbReference type="GO" id="GO:0004337">
    <property type="term" value="F:(2E,6E)-farnesyl diphosphate synthase activity"/>
    <property type="evidence" value="ECO:0007669"/>
    <property type="project" value="UniProtKB-EC"/>
</dbReference>
<evidence type="ECO:0000256" key="7">
    <source>
        <dbReference type="RuleBase" id="RU004466"/>
    </source>
</evidence>
<accession>A0A5C5XAM4</accession>
<proteinExistence type="inferred from homology"/>
<keyword evidence="6" id="KW-0414">Isoprene biosynthesis</keyword>
<dbReference type="RefSeq" id="WP_146392831.1">
    <property type="nucleotide sequence ID" value="NZ_SJPK01000011.1"/>
</dbReference>
<evidence type="ECO:0000256" key="8">
    <source>
        <dbReference type="SAM" id="MobiDB-lite"/>
    </source>
</evidence>
<dbReference type="SFLD" id="SFLDS00005">
    <property type="entry name" value="Isoprenoid_Synthase_Type_I"/>
    <property type="match status" value="1"/>
</dbReference>
<gene>
    <name evidence="9" type="ORF">CA85_39310</name>
</gene>
<dbReference type="InterPro" id="IPR008949">
    <property type="entry name" value="Isoprenoid_synthase_dom_sf"/>
</dbReference>
<dbReference type="OrthoDB" id="9805316at2"/>
<keyword evidence="3 7" id="KW-0808">Transferase</keyword>
<dbReference type="EC" id="2.5.1.10" evidence="9"/>
<dbReference type="PANTHER" id="PTHR43281:SF1">
    <property type="entry name" value="FARNESYL DIPHOSPHATE SYNTHASE"/>
    <property type="match status" value="1"/>
</dbReference>
<evidence type="ECO:0000256" key="1">
    <source>
        <dbReference type="ARBA" id="ARBA00001946"/>
    </source>
</evidence>
<dbReference type="EMBL" id="SJPK01000011">
    <property type="protein sequence ID" value="TWT59235.1"/>
    <property type="molecule type" value="Genomic_DNA"/>
</dbReference>
<evidence type="ECO:0000256" key="4">
    <source>
        <dbReference type="ARBA" id="ARBA00022723"/>
    </source>
</evidence>